<comment type="caution">
    <text evidence="2">The sequence shown here is derived from an EMBL/GenBank/DDBJ whole genome shotgun (WGS) entry which is preliminary data.</text>
</comment>
<dbReference type="RefSeq" id="WP_068710926.1">
    <property type="nucleotide sequence ID" value="NZ_LSZP01000007.1"/>
</dbReference>
<dbReference type="AlphaFoldDB" id="A0A139SSE2"/>
<evidence type="ECO:0008006" key="4">
    <source>
        <dbReference type="Google" id="ProtNLM"/>
    </source>
</evidence>
<feature type="signal peptide" evidence="1">
    <location>
        <begin position="1"/>
        <end position="19"/>
    </location>
</feature>
<evidence type="ECO:0000313" key="2">
    <source>
        <dbReference type="EMBL" id="KXU37519.1"/>
    </source>
</evidence>
<dbReference type="EMBL" id="LSZP01000007">
    <property type="protein sequence ID" value="KXU37519.1"/>
    <property type="molecule type" value="Genomic_DNA"/>
</dbReference>
<sequence>MLFPKTLLLLCLVPFFAVSCINVKMQPIEIHATVDVNVKIDRELDDFFGDLDKKSTTLRPDTAL</sequence>
<accession>A0A139SSE2</accession>
<dbReference type="Proteomes" id="UP000071392">
    <property type="component" value="Unassembled WGS sequence"/>
</dbReference>
<dbReference type="PROSITE" id="PS51257">
    <property type="entry name" value="PROKAR_LIPOPROTEIN"/>
    <property type="match status" value="1"/>
</dbReference>
<organism evidence="2 3">
    <name type="scientific">Cephaloticoccus capnophilus</name>
    <dbReference type="NCBI Taxonomy" id="1548208"/>
    <lineage>
        <taxon>Bacteria</taxon>
        <taxon>Pseudomonadati</taxon>
        <taxon>Verrucomicrobiota</taxon>
        <taxon>Opitutia</taxon>
        <taxon>Opitutales</taxon>
        <taxon>Opitutaceae</taxon>
        <taxon>Cephaloticoccus</taxon>
    </lineage>
</organism>
<keyword evidence="1" id="KW-0732">Signal</keyword>
<evidence type="ECO:0000313" key="3">
    <source>
        <dbReference type="Proteomes" id="UP000071392"/>
    </source>
</evidence>
<evidence type="ECO:0000256" key="1">
    <source>
        <dbReference type="SAM" id="SignalP"/>
    </source>
</evidence>
<feature type="chain" id="PRO_5007299414" description="YnbE-like lipoprotein" evidence="1">
    <location>
        <begin position="20"/>
        <end position="64"/>
    </location>
</feature>
<reference evidence="2 3" key="1">
    <citation type="submission" date="2016-02" db="EMBL/GenBank/DDBJ databases">
        <authorList>
            <person name="Wen L."/>
            <person name="He K."/>
            <person name="Yang H."/>
        </authorList>
    </citation>
    <scope>NUCLEOTIDE SEQUENCE [LARGE SCALE GENOMIC DNA]</scope>
    <source>
        <strain evidence="2 3">CV41</strain>
    </source>
</reference>
<dbReference type="OrthoDB" id="286169at2"/>
<gene>
    <name evidence="2" type="ORF">AXK12_01670</name>
</gene>
<proteinExistence type="predicted"/>
<name>A0A139SSE2_9BACT</name>
<dbReference type="STRING" id="1548208.AXK12_01670"/>
<protein>
    <recommendedName>
        <fullName evidence="4">YnbE-like lipoprotein</fullName>
    </recommendedName>
</protein>
<keyword evidence="3" id="KW-1185">Reference proteome</keyword>